<keyword evidence="11" id="KW-1071">Ligand-gated ion channel</keyword>
<evidence type="ECO:0000256" key="1">
    <source>
        <dbReference type="ARBA" id="ARBA00004651"/>
    </source>
</evidence>
<evidence type="ECO:0000313" key="16">
    <source>
        <dbReference type="EMBL" id="KAG8191689.1"/>
    </source>
</evidence>
<keyword evidence="9" id="KW-0675">Receptor</keyword>
<evidence type="ECO:0000256" key="7">
    <source>
        <dbReference type="ARBA" id="ARBA00023065"/>
    </source>
</evidence>
<keyword evidence="6 13" id="KW-1133">Transmembrane helix</keyword>
<dbReference type="GO" id="GO:0015276">
    <property type="term" value="F:ligand-gated monoatomic ion channel activity"/>
    <property type="evidence" value="ECO:0007669"/>
    <property type="project" value="InterPro"/>
</dbReference>
<evidence type="ECO:0000313" key="17">
    <source>
        <dbReference type="Proteomes" id="UP000827092"/>
    </source>
</evidence>
<keyword evidence="17" id="KW-1185">Reference proteome</keyword>
<dbReference type="Gene3D" id="3.40.190.10">
    <property type="entry name" value="Periplasmic binding protein-like II"/>
    <property type="match status" value="1"/>
</dbReference>
<keyword evidence="12" id="KW-0407">Ion channel</keyword>
<name>A0AAV6V557_9ARAC</name>
<gene>
    <name evidence="16" type="ORF">JTE90_016476</name>
</gene>
<dbReference type="AlphaFoldDB" id="A0AAV6V557"/>
<keyword evidence="5 13" id="KW-0812">Transmembrane</keyword>
<evidence type="ECO:0000259" key="15">
    <source>
        <dbReference type="SMART" id="SM00918"/>
    </source>
</evidence>
<dbReference type="InterPro" id="IPR019594">
    <property type="entry name" value="Glu/Gly-bd"/>
</dbReference>
<dbReference type="EMBL" id="JAFNEN010000154">
    <property type="protein sequence ID" value="KAG8191689.1"/>
    <property type="molecule type" value="Genomic_DNA"/>
</dbReference>
<feature type="transmembrane region" description="Helical" evidence="13">
    <location>
        <begin position="592"/>
        <end position="616"/>
    </location>
</feature>
<dbReference type="Proteomes" id="UP000827092">
    <property type="component" value="Unassembled WGS sequence"/>
</dbReference>
<dbReference type="GO" id="GO:0005886">
    <property type="term" value="C:plasma membrane"/>
    <property type="evidence" value="ECO:0007669"/>
    <property type="project" value="UniProtKB-SubCell"/>
</dbReference>
<keyword evidence="10" id="KW-0325">Glycoprotein</keyword>
<evidence type="ECO:0000256" key="3">
    <source>
        <dbReference type="ARBA" id="ARBA00022448"/>
    </source>
</evidence>
<keyword evidence="14" id="KW-0732">Signal</keyword>
<evidence type="ECO:0000256" key="6">
    <source>
        <dbReference type="ARBA" id="ARBA00022989"/>
    </source>
</evidence>
<evidence type="ECO:0000256" key="9">
    <source>
        <dbReference type="ARBA" id="ARBA00023170"/>
    </source>
</evidence>
<evidence type="ECO:0000256" key="8">
    <source>
        <dbReference type="ARBA" id="ARBA00023136"/>
    </source>
</evidence>
<comment type="subcellular location">
    <subcellularLocation>
        <location evidence="1">Cell membrane</location>
        <topology evidence="1">Multi-pass membrane protein</topology>
    </subcellularLocation>
</comment>
<keyword evidence="7" id="KW-0406">Ion transport</keyword>
<keyword evidence="4" id="KW-1003">Cell membrane</keyword>
<comment type="similarity">
    <text evidence="2">Belongs to the glutamate-gated ion channel (TC 1.A.10.1) family.</text>
</comment>
<evidence type="ECO:0000256" key="14">
    <source>
        <dbReference type="SAM" id="SignalP"/>
    </source>
</evidence>
<feature type="chain" id="PRO_5043742334" description="Ionotropic glutamate receptor L-glutamate and glycine-binding domain-containing protein" evidence="14">
    <location>
        <begin position="24"/>
        <end position="668"/>
    </location>
</feature>
<dbReference type="Pfam" id="PF10613">
    <property type="entry name" value="Lig_chan-Glu_bd"/>
    <property type="match status" value="1"/>
</dbReference>
<protein>
    <recommendedName>
        <fullName evidence="15">Ionotropic glutamate receptor L-glutamate and glycine-binding domain-containing protein</fullName>
    </recommendedName>
</protein>
<dbReference type="Gene3D" id="1.10.287.70">
    <property type="match status" value="1"/>
</dbReference>
<feature type="transmembrane region" description="Helical" evidence="13">
    <location>
        <begin position="403"/>
        <end position="424"/>
    </location>
</feature>
<keyword evidence="3" id="KW-0813">Transport</keyword>
<feature type="domain" description="Ionotropic glutamate receptor L-glutamate and glycine-binding" evidence="15">
    <location>
        <begin position="229"/>
        <end position="285"/>
    </location>
</feature>
<dbReference type="PANTHER" id="PTHR42643">
    <property type="entry name" value="IONOTROPIC RECEPTOR 20A-RELATED"/>
    <property type="match status" value="1"/>
</dbReference>
<evidence type="ECO:0000256" key="2">
    <source>
        <dbReference type="ARBA" id="ARBA00008685"/>
    </source>
</evidence>
<reference evidence="16 17" key="1">
    <citation type="journal article" date="2022" name="Nat. Ecol. Evol.">
        <title>A masculinizing supergene underlies an exaggerated male reproductive morph in a spider.</title>
        <authorList>
            <person name="Hendrickx F."/>
            <person name="De Corte Z."/>
            <person name="Sonet G."/>
            <person name="Van Belleghem S.M."/>
            <person name="Kostlbacher S."/>
            <person name="Vangestel C."/>
        </authorList>
    </citation>
    <scope>NUCLEOTIDE SEQUENCE [LARGE SCALE GENOMIC DNA]</scope>
    <source>
        <strain evidence="16">W744_W776</strain>
    </source>
</reference>
<dbReference type="Pfam" id="PF00060">
    <property type="entry name" value="Lig_chan"/>
    <property type="match status" value="1"/>
</dbReference>
<evidence type="ECO:0000256" key="11">
    <source>
        <dbReference type="ARBA" id="ARBA00023286"/>
    </source>
</evidence>
<evidence type="ECO:0000256" key="10">
    <source>
        <dbReference type="ARBA" id="ARBA00023180"/>
    </source>
</evidence>
<dbReference type="GO" id="GO:0050906">
    <property type="term" value="P:detection of stimulus involved in sensory perception"/>
    <property type="evidence" value="ECO:0007669"/>
    <property type="project" value="UniProtKB-ARBA"/>
</dbReference>
<proteinExistence type="inferred from homology"/>
<feature type="transmembrane region" description="Helical" evidence="13">
    <location>
        <begin position="340"/>
        <end position="359"/>
    </location>
</feature>
<dbReference type="InterPro" id="IPR052192">
    <property type="entry name" value="Insect_Ionotropic_Sensory_Rcpt"/>
</dbReference>
<sequence>MYFEVWVLVISFILIWRIAPSQGSGLLPPPNFFVEVILEYLKVPDVVISAHENSNVSLDEYLIPLYERNIYTSVFKWNDFNATEEQFLKFIKVVKSGKQLTLVFFMDDQSTNIFFEHAYNVKVKLPLPCFYRWIFFDINGINTGPLERYNTSAVCWKAIYVRTVSDKDSNATMWSLFGPTLTPYGNCKITKQLGDWRPWTPFEPIHRPNRRLLDFHGRIFKTAVYDVEPFYAKTESGYEGIDYELLNTLRTKLNFRTKLTNNTDGEQGRMYDNGTWTGYIGLINEGKCVFTIASLSINIGRMKAVDFTSPYLYGKVGFVVKNPVLLGRKLVLIKPLTPTLWIALIITFFACTGALYLITHTLPCKSGVRNAYNIWFLLRTLGQQGTPSPAPARYSIRFFISSWWIFILVVLWSYSGILTTFMTYPGRRPAVDTVDKLKNALKTRSIKYGTTQGTSFDYFLKVHMGAVDPIFRESLEDPEAFQVPSVNEGMELVLQKQFAFVYLSMVIKWHMAKMGSSRFRLSQDVFGIDAMGVAIQKCHPCKKSFNYIIDRLEETGFFTKWYDDEFVKATIKGSPVSVQGIRALSLDDLQGAFYMLGIGMGSGLISLILEVCVGKLRRKKTRKRKRRNKRKTKKGFHQIQDPTFTYWVTGFQVESLRFNNNFNTGWRK</sequence>
<dbReference type="PANTHER" id="PTHR42643:SF24">
    <property type="entry name" value="IONOTROPIC RECEPTOR 60A"/>
    <property type="match status" value="1"/>
</dbReference>
<organism evidence="16 17">
    <name type="scientific">Oedothorax gibbosus</name>
    <dbReference type="NCBI Taxonomy" id="931172"/>
    <lineage>
        <taxon>Eukaryota</taxon>
        <taxon>Metazoa</taxon>
        <taxon>Ecdysozoa</taxon>
        <taxon>Arthropoda</taxon>
        <taxon>Chelicerata</taxon>
        <taxon>Arachnida</taxon>
        <taxon>Araneae</taxon>
        <taxon>Araneomorphae</taxon>
        <taxon>Entelegynae</taxon>
        <taxon>Araneoidea</taxon>
        <taxon>Linyphiidae</taxon>
        <taxon>Erigoninae</taxon>
        <taxon>Oedothorax</taxon>
    </lineage>
</organism>
<accession>A0AAV6V557</accession>
<feature type="signal peptide" evidence="14">
    <location>
        <begin position="1"/>
        <end position="23"/>
    </location>
</feature>
<comment type="caution">
    <text evidence="16">The sequence shown here is derived from an EMBL/GenBank/DDBJ whole genome shotgun (WGS) entry which is preliminary data.</text>
</comment>
<evidence type="ECO:0000256" key="5">
    <source>
        <dbReference type="ARBA" id="ARBA00022692"/>
    </source>
</evidence>
<evidence type="ECO:0000256" key="13">
    <source>
        <dbReference type="SAM" id="Phobius"/>
    </source>
</evidence>
<keyword evidence="8 13" id="KW-0472">Membrane</keyword>
<dbReference type="SUPFAM" id="SSF53850">
    <property type="entry name" value="Periplasmic binding protein-like II"/>
    <property type="match status" value="1"/>
</dbReference>
<evidence type="ECO:0000256" key="12">
    <source>
        <dbReference type="ARBA" id="ARBA00023303"/>
    </source>
</evidence>
<dbReference type="SMART" id="SM00918">
    <property type="entry name" value="Lig_chan-Glu_bd"/>
    <property type="match status" value="1"/>
</dbReference>
<evidence type="ECO:0000256" key="4">
    <source>
        <dbReference type="ARBA" id="ARBA00022475"/>
    </source>
</evidence>
<dbReference type="InterPro" id="IPR001320">
    <property type="entry name" value="Iontro_rcpt_C"/>
</dbReference>